<dbReference type="Gene3D" id="3.40.50.10850">
    <property type="entry name" value="Ntrc-like two-domain protein"/>
    <property type="match status" value="1"/>
</dbReference>
<evidence type="ECO:0000313" key="3">
    <source>
        <dbReference type="Proteomes" id="UP000256869"/>
    </source>
</evidence>
<dbReference type="EMBL" id="QRDY01000021">
    <property type="protein sequence ID" value="RED54752.1"/>
    <property type="molecule type" value="Genomic_DNA"/>
</dbReference>
<dbReference type="GO" id="GO:0005524">
    <property type="term" value="F:ATP binding"/>
    <property type="evidence" value="ECO:0007669"/>
    <property type="project" value="TreeGrafter"/>
</dbReference>
<accession>A0A3D9HZ16</accession>
<dbReference type="PANTHER" id="PTHR43384:SF13">
    <property type="entry name" value="SLR0110 PROTEIN"/>
    <property type="match status" value="1"/>
</dbReference>
<dbReference type="PANTHER" id="PTHR43384">
    <property type="entry name" value="SEPTUM SITE-DETERMINING PROTEIN MIND HOMOLOG, CHLOROPLASTIC-RELATED"/>
    <property type="match status" value="1"/>
</dbReference>
<protein>
    <submittedName>
        <fullName evidence="2">Flp pilus assembly CpaE family ATPase</fullName>
    </submittedName>
</protein>
<dbReference type="AlphaFoldDB" id="A0A3D9HZ16"/>
<dbReference type="InterPro" id="IPR050625">
    <property type="entry name" value="ParA/MinD_ATPase"/>
</dbReference>
<comment type="caution">
    <text evidence="2">The sequence shown here is derived from an EMBL/GenBank/DDBJ whole genome shotgun (WGS) entry which is preliminary data.</text>
</comment>
<dbReference type="InterPro" id="IPR002586">
    <property type="entry name" value="CobQ/CobB/MinD/ParA_Nub-bd_dom"/>
</dbReference>
<sequence>MAKRVVIAVSQREYAAKLAEYLREEEPDWEIAAYTHDSALRMELQDNRKIDLLIGEPNLLQQQIDLNGRVATIIALVEERGLIEDVKHWQEVVRYQPLPAILSGLRVAMTPVTVSSSSGKGQIVTVFSASGGLGKTTVAINLIRQAGERGLRTFYLNMEALNATSLLFGRGEPDSLSRLLYAMQAHPDQWKTLLGQLCRHQPQLRTDYLDAPDHPGERLALTSEVLEALLERIRETERYDLIVIDPDSGAGEWHRRLLQMSDKVVWVTADDAQTLSKTGKLLHYWKETTGNAMNQVSFVLNKGNGGAMMNQWNLPSGAPAATLPYIPQWKAIEHPGKLLNAPAFSGAVEQLFHSLGFGELIPRARRRREDGHGAQRTHVRGAG</sequence>
<dbReference type="Proteomes" id="UP000256869">
    <property type="component" value="Unassembled WGS sequence"/>
</dbReference>
<dbReference type="GO" id="GO:0005829">
    <property type="term" value="C:cytosol"/>
    <property type="evidence" value="ECO:0007669"/>
    <property type="project" value="TreeGrafter"/>
</dbReference>
<name>A0A3D9HZ16_9BACL</name>
<dbReference type="Pfam" id="PF01656">
    <property type="entry name" value="CbiA"/>
    <property type="match status" value="1"/>
</dbReference>
<evidence type="ECO:0000313" key="2">
    <source>
        <dbReference type="EMBL" id="RED54752.1"/>
    </source>
</evidence>
<proteinExistence type="predicted"/>
<evidence type="ECO:0000259" key="1">
    <source>
        <dbReference type="Pfam" id="PF01656"/>
    </source>
</evidence>
<dbReference type="GO" id="GO:0009898">
    <property type="term" value="C:cytoplasmic side of plasma membrane"/>
    <property type="evidence" value="ECO:0007669"/>
    <property type="project" value="TreeGrafter"/>
</dbReference>
<organism evidence="2 3">
    <name type="scientific">Cohnella lupini</name>
    <dbReference type="NCBI Taxonomy" id="1294267"/>
    <lineage>
        <taxon>Bacteria</taxon>
        <taxon>Bacillati</taxon>
        <taxon>Bacillota</taxon>
        <taxon>Bacilli</taxon>
        <taxon>Bacillales</taxon>
        <taxon>Paenibacillaceae</taxon>
        <taxon>Cohnella</taxon>
    </lineage>
</organism>
<dbReference type="GO" id="GO:0051782">
    <property type="term" value="P:negative regulation of cell division"/>
    <property type="evidence" value="ECO:0007669"/>
    <property type="project" value="TreeGrafter"/>
</dbReference>
<dbReference type="Gene3D" id="3.40.50.300">
    <property type="entry name" value="P-loop containing nucleotide triphosphate hydrolases"/>
    <property type="match status" value="1"/>
</dbReference>
<reference evidence="2 3" key="1">
    <citation type="submission" date="2018-07" db="EMBL/GenBank/DDBJ databases">
        <title>Genomic Encyclopedia of Type Strains, Phase III (KMG-III): the genomes of soil and plant-associated and newly described type strains.</title>
        <authorList>
            <person name="Whitman W."/>
        </authorList>
    </citation>
    <scope>NUCLEOTIDE SEQUENCE [LARGE SCALE GENOMIC DNA]</scope>
    <source>
        <strain evidence="2 3">CECT 8236</strain>
    </source>
</reference>
<feature type="domain" description="CobQ/CobB/MinD/ParA nucleotide binding" evidence="1">
    <location>
        <begin position="124"/>
        <end position="306"/>
    </location>
</feature>
<dbReference type="SUPFAM" id="SSF52540">
    <property type="entry name" value="P-loop containing nucleoside triphosphate hydrolases"/>
    <property type="match status" value="1"/>
</dbReference>
<dbReference type="GO" id="GO:0016887">
    <property type="term" value="F:ATP hydrolysis activity"/>
    <property type="evidence" value="ECO:0007669"/>
    <property type="project" value="TreeGrafter"/>
</dbReference>
<dbReference type="RefSeq" id="WP_115995118.1">
    <property type="nucleotide sequence ID" value="NZ_QRDY01000021.1"/>
</dbReference>
<keyword evidence="3" id="KW-1185">Reference proteome</keyword>
<gene>
    <name evidence="2" type="ORF">DFP95_1218</name>
</gene>
<dbReference type="OrthoDB" id="3035369at2"/>
<dbReference type="InterPro" id="IPR027417">
    <property type="entry name" value="P-loop_NTPase"/>
</dbReference>